<feature type="chain" id="PRO_5035720836" evidence="1">
    <location>
        <begin position="17"/>
        <end position="129"/>
    </location>
</feature>
<dbReference type="PANTHER" id="PTHR35182">
    <property type="entry name" value="PROTEIN CBG13762"/>
    <property type="match status" value="1"/>
</dbReference>
<evidence type="ECO:0000256" key="1">
    <source>
        <dbReference type="SAM" id="SignalP"/>
    </source>
</evidence>
<dbReference type="EMBL" id="CADEPM010000004">
    <property type="protein sequence ID" value="CAB3404566.1"/>
    <property type="molecule type" value="Genomic_DNA"/>
</dbReference>
<comment type="caution">
    <text evidence="2">The sequence shown here is derived from an EMBL/GenBank/DDBJ whole genome shotgun (WGS) entry which is preliminary data.</text>
</comment>
<dbReference type="OrthoDB" id="5834424at2759"/>
<dbReference type="PANTHER" id="PTHR35182:SF2">
    <property type="entry name" value="CONSERVED DOMAIN PROTEIN-RELATED"/>
    <property type="match status" value="1"/>
</dbReference>
<dbReference type="Proteomes" id="UP000494206">
    <property type="component" value="Unassembled WGS sequence"/>
</dbReference>
<proteinExistence type="predicted"/>
<name>A0A8S1EWZ1_9PELO</name>
<organism evidence="2 3">
    <name type="scientific">Caenorhabditis bovis</name>
    <dbReference type="NCBI Taxonomy" id="2654633"/>
    <lineage>
        <taxon>Eukaryota</taxon>
        <taxon>Metazoa</taxon>
        <taxon>Ecdysozoa</taxon>
        <taxon>Nematoda</taxon>
        <taxon>Chromadorea</taxon>
        <taxon>Rhabditida</taxon>
        <taxon>Rhabditina</taxon>
        <taxon>Rhabditomorpha</taxon>
        <taxon>Rhabditoidea</taxon>
        <taxon>Rhabditidae</taxon>
        <taxon>Peloderinae</taxon>
        <taxon>Caenorhabditis</taxon>
    </lineage>
</organism>
<reference evidence="2 3" key="1">
    <citation type="submission" date="2020-04" db="EMBL/GenBank/DDBJ databases">
        <authorList>
            <person name="Laetsch R D."/>
            <person name="Stevens L."/>
            <person name="Kumar S."/>
            <person name="Blaxter L. M."/>
        </authorList>
    </citation>
    <scope>NUCLEOTIDE SEQUENCE [LARGE SCALE GENOMIC DNA]</scope>
</reference>
<feature type="signal peptide" evidence="1">
    <location>
        <begin position="1"/>
        <end position="16"/>
    </location>
</feature>
<accession>A0A8S1EWZ1</accession>
<protein>
    <submittedName>
        <fullName evidence="2">Uncharacterized protein</fullName>
    </submittedName>
</protein>
<keyword evidence="1" id="KW-0732">Signal</keyword>
<evidence type="ECO:0000313" key="2">
    <source>
        <dbReference type="EMBL" id="CAB3404566.1"/>
    </source>
</evidence>
<keyword evidence="3" id="KW-1185">Reference proteome</keyword>
<evidence type="ECO:0000313" key="3">
    <source>
        <dbReference type="Proteomes" id="UP000494206"/>
    </source>
</evidence>
<dbReference type="AlphaFoldDB" id="A0A8S1EWZ1"/>
<sequence length="129" mass="14224">MRSLILLCAFAAVAYGQLYGRGLLEKVGNKIELDLGSEKVQALVRYFDDNSKQTWNFEGPNKGHWVDEKGKKVDSSNYSVKAPATLIIKKATKADSAVYDTVPFPVKFELPEGVHVDPLPPTGTKLTIE</sequence>
<gene>
    <name evidence="2" type="ORF">CBOVIS_LOCUS6880</name>
</gene>